<evidence type="ECO:0000313" key="2">
    <source>
        <dbReference type="EMBL" id="AKV01503.1"/>
    </source>
</evidence>
<name>A0A0K1Q6Z2_9BACT</name>
<evidence type="ECO:0000256" key="1">
    <source>
        <dbReference type="SAM" id="MobiDB-lite"/>
    </source>
</evidence>
<evidence type="ECO:0000313" key="3">
    <source>
        <dbReference type="Proteomes" id="UP000064967"/>
    </source>
</evidence>
<keyword evidence="3" id="KW-1185">Reference proteome</keyword>
<dbReference type="RefSeq" id="WP_146652592.1">
    <property type="nucleotide sequence ID" value="NZ_CP012333.1"/>
</dbReference>
<feature type="region of interest" description="Disordered" evidence="1">
    <location>
        <begin position="1"/>
        <end position="24"/>
    </location>
</feature>
<dbReference type="Proteomes" id="UP000064967">
    <property type="component" value="Chromosome"/>
</dbReference>
<reference evidence="2 3" key="1">
    <citation type="submission" date="2015-08" db="EMBL/GenBank/DDBJ databases">
        <authorList>
            <person name="Babu N.S."/>
            <person name="Beckwith C.J."/>
            <person name="Beseler K.G."/>
            <person name="Brison A."/>
            <person name="Carone J.V."/>
            <person name="Caskin T.P."/>
            <person name="Diamond M."/>
            <person name="Durham M.E."/>
            <person name="Foxe J.M."/>
            <person name="Go M."/>
            <person name="Henderson B.A."/>
            <person name="Jones I.B."/>
            <person name="McGettigan J.A."/>
            <person name="Micheletti S.J."/>
            <person name="Nasrallah M.E."/>
            <person name="Ortiz D."/>
            <person name="Piller C.R."/>
            <person name="Privatt S.R."/>
            <person name="Schneider S.L."/>
            <person name="Sharp S."/>
            <person name="Smith T.C."/>
            <person name="Stanton J.D."/>
            <person name="Ullery H.E."/>
            <person name="Wilson R.J."/>
            <person name="Serrano M.G."/>
            <person name="Buck G."/>
            <person name="Lee V."/>
            <person name="Wang Y."/>
            <person name="Carvalho R."/>
            <person name="Voegtly L."/>
            <person name="Shi R."/>
            <person name="Duckworth R."/>
            <person name="Johnson A."/>
            <person name="Loviza R."/>
            <person name="Walstead R."/>
            <person name="Shah Z."/>
            <person name="Kiflezghi M."/>
            <person name="Wade K."/>
            <person name="Ball S.L."/>
            <person name="Bradley K.W."/>
            <person name="Asai D.J."/>
            <person name="Bowman C.A."/>
            <person name="Russell D.A."/>
            <person name="Pope W.H."/>
            <person name="Jacobs-Sera D."/>
            <person name="Hendrix R.W."/>
            <person name="Hatfull G.F."/>
        </authorList>
    </citation>
    <scope>NUCLEOTIDE SEQUENCE [LARGE SCALE GENOMIC DNA]</scope>
    <source>
        <strain evidence="2 3">DSM 27648</strain>
    </source>
</reference>
<dbReference type="AlphaFoldDB" id="A0A0K1Q6Z2"/>
<sequence length="91" mass="9712">MFGPPEALELPARPSTESTGQRGIAEVDRSVASIQNVSSSSSMFVRVIVTGTKLAARTTATPVATRPGFFRSRLATTDSERVTPARGAYKR</sequence>
<gene>
    <name evidence="2" type="ORF">AKJ09_08166</name>
</gene>
<accession>A0A0K1Q6Z2</accession>
<protein>
    <submittedName>
        <fullName evidence="2">Uncharacterized protein</fullName>
    </submittedName>
</protein>
<dbReference type="KEGG" id="llu:AKJ09_08166"/>
<proteinExistence type="predicted"/>
<organism evidence="2 3">
    <name type="scientific">Labilithrix luteola</name>
    <dbReference type="NCBI Taxonomy" id="1391654"/>
    <lineage>
        <taxon>Bacteria</taxon>
        <taxon>Pseudomonadati</taxon>
        <taxon>Myxococcota</taxon>
        <taxon>Polyangia</taxon>
        <taxon>Polyangiales</taxon>
        <taxon>Labilitrichaceae</taxon>
        <taxon>Labilithrix</taxon>
    </lineage>
</organism>
<dbReference type="EMBL" id="CP012333">
    <property type="protein sequence ID" value="AKV01503.1"/>
    <property type="molecule type" value="Genomic_DNA"/>
</dbReference>